<dbReference type="Pfam" id="PF00059">
    <property type="entry name" value="Lectin_C"/>
    <property type="match status" value="1"/>
</dbReference>
<dbReference type="GO" id="GO:0038187">
    <property type="term" value="F:pattern recognition receptor activity"/>
    <property type="evidence" value="ECO:0000318"/>
    <property type="project" value="GO_Central"/>
</dbReference>
<dbReference type="PROSITE" id="PS50041">
    <property type="entry name" value="C_TYPE_LECTIN_2"/>
    <property type="match status" value="1"/>
</dbReference>
<dbReference type="Gene3D" id="3.10.100.10">
    <property type="entry name" value="Mannose-Binding Protein A, subunit A"/>
    <property type="match status" value="1"/>
</dbReference>
<evidence type="ECO:0000256" key="1">
    <source>
        <dbReference type="SAM" id="SignalP"/>
    </source>
</evidence>
<keyword evidence="4" id="KW-1185">Reference proteome</keyword>
<keyword evidence="1" id="KW-0732">Signal</keyword>
<dbReference type="AlphaFoldDB" id="A0A7M7G9X6"/>
<dbReference type="CDD" id="cd03589">
    <property type="entry name" value="CLECT_CEL-1_like"/>
    <property type="match status" value="1"/>
</dbReference>
<dbReference type="KEGG" id="spu:762510"/>
<sequence length="187" mass="21710">MKVLILISVVAMATVGNALYSCPQFWNLFEGNCYRYQGDRLTWSAAEARCNRYFNSAGMGHLASIHSLAENRFVYEMFKSSVSINDIPNWVHNPVDPNPIYGIWIGLHQTVADGPWKNSDDTDQDNFFRWRSLEPNNSYYVGEQAEDCVHIWHFNDDSDIQQKWNDMYCNEVMSFVCKMPADGQMRR</sequence>
<protein>
    <recommendedName>
        <fullName evidence="2">C-type lectin domain-containing protein</fullName>
    </recommendedName>
</protein>
<dbReference type="SUPFAM" id="SSF56436">
    <property type="entry name" value="C-type lectin-like"/>
    <property type="match status" value="1"/>
</dbReference>
<dbReference type="InterPro" id="IPR016187">
    <property type="entry name" value="CTDL_fold"/>
</dbReference>
<dbReference type="InParanoid" id="A0A7M7G9X6"/>
<evidence type="ECO:0000259" key="2">
    <source>
        <dbReference type="PROSITE" id="PS50041"/>
    </source>
</evidence>
<dbReference type="InterPro" id="IPR050111">
    <property type="entry name" value="C-type_lectin/snaclec_domain"/>
</dbReference>
<proteinExistence type="predicted"/>
<dbReference type="GO" id="GO:0009897">
    <property type="term" value="C:external side of plasma membrane"/>
    <property type="evidence" value="ECO:0000318"/>
    <property type="project" value="GO_Central"/>
</dbReference>
<dbReference type="SMART" id="SM00034">
    <property type="entry name" value="CLECT"/>
    <property type="match status" value="1"/>
</dbReference>
<evidence type="ECO:0000313" key="3">
    <source>
        <dbReference type="EnsemblMetazoa" id="XP_001198156"/>
    </source>
</evidence>
<dbReference type="GO" id="GO:0030246">
    <property type="term" value="F:carbohydrate binding"/>
    <property type="evidence" value="ECO:0000318"/>
    <property type="project" value="GO_Central"/>
</dbReference>
<feature type="domain" description="C-type lectin" evidence="2">
    <location>
        <begin position="29"/>
        <end position="178"/>
    </location>
</feature>
<reference evidence="3" key="2">
    <citation type="submission" date="2021-01" db="UniProtKB">
        <authorList>
            <consortium name="EnsemblMetazoa"/>
        </authorList>
    </citation>
    <scope>IDENTIFICATION</scope>
</reference>
<dbReference type="RefSeq" id="XP_001198156.3">
    <property type="nucleotide sequence ID" value="XM_001198156.4"/>
</dbReference>
<feature type="chain" id="PRO_5029491093" description="C-type lectin domain-containing protein" evidence="1">
    <location>
        <begin position="19"/>
        <end position="187"/>
    </location>
</feature>
<dbReference type="Proteomes" id="UP000007110">
    <property type="component" value="Unassembled WGS sequence"/>
</dbReference>
<dbReference type="InterPro" id="IPR001304">
    <property type="entry name" value="C-type_lectin-like"/>
</dbReference>
<dbReference type="EnsemblMetazoa" id="XM_001198156">
    <property type="protein sequence ID" value="XP_001198156"/>
    <property type="gene ID" value="LOC762510"/>
</dbReference>
<feature type="signal peptide" evidence="1">
    <location>
        <begin position="1"/>
        <end position="18"/>
    </location>
</feature>
<reference evidence="4" key="1">
    <citation type="submission" date="2015-02" db="EMBL/GenBank/DDBJ databases">
        <title>Genome sequencing for Strongylocentrotus purpuratus.</title>
        <authorList>
            <person name="Murali S."/>
            <person name="Liu Y."/>
            <person name="Vee V."/>
            <person name="English A."/>
            <person name="Wang M."/>
            <person name="Skinner E."/>
            <person name="Han Y."/>
            <person name="Muzny D.M."/>
            <person name="Worley K.C."/>
            <person name="Gibbs R.A."/>
        </authorList>
    </citation>
    <scope>NUCLEOTIDE SEQUENCE</scope>
</reference>
<evidence type="ECO:0000313" key="4">
    <source>
        <dbReference type="Proteomes" id="UP000007110"/>
    </source>
</evidence>
<dbReference type="GeneID" id="762510"/>
<dbReference type="InterPro" id="IPR016186">
    <property type="entry name" value="C-type_lectin-like/link_sf"/>
</dbReference>
<dbReference type="FunCoup" id="A0A7M7G9X6">
    <property type="interactions" value="32"/>
</dbReference>
<dbReference type="GO" id="GO:0006955">
    <property type="term" value="P:immune response"/>
    <property type="evidence" value="ECO:0000318"/>
    <property type="project" value="GO_Central"/>
</dbReference>
<accession>A0A7M7G9X6</accession>
<dbReference type="PANTHER" id="PTHR22803">
    <property type="entry name" value="MANNOSE, PHOSPHOLIPASE, LECTIN RECEPTOR RELATED"/>
    <property type="match status" value="1"/>
</dbReference>
<dbReference type="InterPro" id="IPR033988">
    <property type="entry name" value="CEL1-like_CTLD"/>
</dbReference>
<dbReference type="OrthoDB" id="418245at2759"/>
<organism evidence="3 4">
    <name type="scientific">Strongylocentrotus purpuratus</name>
    <name type="common">Purple sea urchin</name>
    <dbReference type="NCBI Taxonomy" id="7668"/>
    <lineage>
        <taxon>Eukaryota</taxon>
        <taxon>Metazoa</taxon>
        <taxon>Echinodermata</taxon>
        <taxon>Eleutherozoa</taxon>
        <taxon>Echinozoa</taxon>
        <taxon>Echinoidea</taxon>
        <taxon>Euechinoidea</taxon>
        <taxon>Echinacea</taxon>
        <taxon>Camarodonta</taxon>
        <taxon>Echinidea</taxon>
        <taxon>Strongylocentrotidae</taxon>
        <taxon>Strongylocentrotus</taxon>
    </lineage>
</organism>
<dbReference type="PROSITE" id="PS51257">
    <property type="entry name" value="PROKAR_LIPOPROTEIN"/>
    <property type="match status" value="1"/>
</dbReference>
<name>A0A7M7G9X6_STRPU</name>